<reference evidence="1 2" key="1">
    <citation type="submission" date="2018-03" db="EMBL/GenBank/DDBJ databases">
        <title>Genomic Encyclopedia of Archaeal and Bacterial Type Strains, Phase II (KMG-II): from individual species to whole genera.</title>
        <authorList>
            <person name="Goeker M."/>
        </authorList>
    </citation>
    <scope>NUCLEOTIDE SEQUENCE [LARGE SCALE GENOMIC DNA]</scope>
    <source>
        <strain evidence="1 2">DSM 27929</strain>
    </source>
</reference>
<dbReference type="AlphaFoldDB" id="A0A2T0WPI1"/>
<keyword evidence="2" id="KW-1185">Reference proteome</keyword>
<dbReference type="Proteomes" id="UP000238157">
    <property type="component" value="Unassembled WGS sequence"/>
</dbReference>
<evidence type="ECO:0000313" key="2">
    <source>
        <dbReference type="Proteomes" id="UP000238157"/>
    </source>
</evidence>
<dbReference type="OrthoDB" id="8263000at2"/>
<dbReference type="EMBL" id="PVTR01000004">
    <property type="protein sequence ID" value="PRY88602.1"/>
    <property type="molecule type" value="Genomic_DNA"/>
</dbReference>
<dbReference type="RefSeq" id="WP_106133321.1">
    <property type="nucleotide sequence ID" value="NZ_PVTR01000004.1"/>
</dbReference>
<evidence type="ECO:0000313" key="1">
    <source>
        <dbReference type="EMBL" id="PRY88602.1"/>
    </source>
</evidence>
<accession>A0A2T0WPI1</accession>
<protein>
    <submittedName>
        <fullName evidence="1">Uncharacterized protein</fullName>
    </submittedName>
</protein>
<proteinExistence type="predicted"/>
<name>A0A2T0WPI1_9BACT</name>
<organism evidence="1 2">
    <name type="scientific">Mongoliibacter ruber</name>
    <dbReference type="NCBI Taxonomy" id="1750599"/>
    <lineage>
        <taxon>Bacteria</taxon>
        <taxon>Pseudomonadati</taxon>
        <taxon>Bacteroidota</taxon>
        <taxon>Cytophagia</taxon>
        <taxon>Cytophagales</taxon>
        <taxon>Cyclobacteriaceae</taxon>
        <taxon>Mongoliibacter</taxon>
    </lineage>
</organism>
<comment type="caution">
    <text evidence="1">The sequence shown here is derived from an EMBL/GenBank/DDBJ whole genome shotgun (WGS) entry which is preliminary data.</text>
</comment>
<gene>
    <name evidence="1" type="ORF">CLW00_104253</name>
</gene>
<sequence length="924" mass="106513">MANFISSELSENTILRYDLLFEEGLCFAQKYSGKIWTDYNYHDPGVTFLEYFCYALTDLGYRTNFPIQDLFLFDHENTDPVNDNLLFGPETVFSTSPITINDHRKLIIDRVKNVANAWVIPLLDNRLGVQGLFDIFIESGEDFSDIELNFLKKEVALVFHANRMIGHDLDKVHILRKVNISLAGDIYIEADVLAEFVISKIYANLDKYINPFVELHDPIKLWKEMDMPPEAVFNGPLPKFGYIFEKDLSPKVEAIYLSRIKEIILDVEGVKEVKNLSLFKNGIPVFDTFVNFKKDEFPKIQYLDEITEAFDSNLKVYKNSVSYDVDGVIAKQLIATELLSRNKFYHHELSYTQKLPQGRFSQSQLQQHYPIHDEMPDLFGVGKIGVSKNASKKEQASALQVSAYLYFFEQFMASYLAQLVNVRHLFSVSDIKHTYFNQIPEGITKLKDLLKDYPIFQEFLDQCSQSNDDFFDRRNRVLDQLLARFGERLDVSSLKKLSSGNNLKTIEEISSGIIESKVKLLKGIVDLGHDKAKAFDIYAKSIWESDNVSGLEKRLAATLNIKNIKRRYISAPLLQSLGLATQKKQKKKWGLLEIELVQGKIQVYKLPKEAYKNGKAHFMGKGLAFFPELFEVLSNEKVIYYGVSQDNMNHYLFMKQKRAEFPFVLFQSDNREDCIQAKAKVLDKLLRLDDESEGFHMIEHILLRPMASVSYLFSFFDLKGDVFLEGIHVGDLEEQKSLGEDLVIYGVDLDNYTITEDEENNTFSVILYNSNNEGIGRIFSQFDSRQIAKKAIDDAIAFFRKIEKKEVSMDTVFEVNHVAGAGHGFPPDFEFSHTISFIFPDWPSRFSKADFSKFITQLIAENIIAHQNVNVYFLNVMDLYRFEEVYHQWLKLKNSSNPDLKKLDTLSLQIIQLLMGLKPMTSTF</sequence>